<evidence type="ECO:0000313" key="1">
    <source>
        <dbReference type="EMBL" id="KAI3356802.1"/>
    </source>
</evidence>
<protein>
    <submittedName>
        <fullName evidence="1">Uncharacterized protein</fullName>
    </submittedName>
</protein>
<keyword evidence="2" id="KW-1185">Reference proteome</keyword>
<dbReference type="EMBL" id="CM041549">
    <property type="protein sequence ID" value="KAI3356802.1"/>
    <property type="molecule type" value="Genomic_DNA"/>
</dbReference>
<accession>A0ACB8VMA0</accession>
<gene>
    <name evidence="1" type="ORF">L3Q82_003466</name>
</gene>
<organism evidence="1 2">
    <name type="scientific">Scortum barcoo</name>
    <name type="common">barcoo grunter</name>
    <dbReference type="NCBI Taxonomy" id="214431"/>
    <lineage>
        <taxon>Eukaryota</taxon>
        <taxon>Metazoa</taxon>
        <taxon>Chordata</taxon>
        <taxon>Craniata</taxon>
        <taxon>Vertebrata</taxon>
        <taxon>Euteleostomi</taxon>
        <taxon>Actinopterygii</taxon>
        <taxon>Neopterygii</taxon>
        <taxon>Teleostei</taxon>
        <taxon>Neoteleostei</taxon>
        <taxon>Acanthomorphata</taxon>
        <taxon>Eupercaria</taxon>
        <taxon>Centrarchiformes</taxon>
        <taxon>Terapontoidei</taxon>
        <taxon>Terapontidae</taxon>
        <taxon>Scortum</taxon>
    </lineage>
</organism>
<reference evidence="1" key="1">
    <citation type="submission" date="2022-04" db="EMBL/GenBank/DDBJ databases">
        <title>Jade perch genome.</title>
        <authorList>
            <person name="Chao B."/>
        </authorList>
    </citation>
    <scope>NUCLEOTIDE SEQUENCE</scope>
    <source>
        <strain evidence="1">CB-2022</strain>
    </source>
</reference>
<name>A0ACB8VMA0_9TELE</name>
<sequence length="1079" mass="118108">MTLRLDVHLLLPSVIMKYLSASPHHGFTIMNRLSTENLVEPINKDLEFQLQDPFLLYRNGNLGIYSIWFYDKRDCQRIAQLMVKIVKQEADHAQRESPERAEPRRTNGVAEPRPIDILELLSKAKEEYQRAQAGETDVSSEPNVKAAGNATEHSHSTPQPEKSCHTVVKQITVEELFGSSLPKDSSLPTMPTHNTTAASSDPSTTYLRNQSYPTPAHQSPLPPHLTAQDPGSNQRHQAPGLLPAPYTLHHPSPVFQSVVPRTDPQPRCSVSPLMVPSTGSEPAAAPSTPTAPSTAPPAYLGQEILSTLKQTVSCVNSDMPKPILAPNFLPNTLFPPHSFQEPMGKLPLQHSKEMDVFSQPPNLIKPMTAVPMSPGLAVPGPEVSVLLSPSAFQQSISKTAAASVVPAAPSEPSSTSVGGLEPPQAPCSKTQLQETLIHLIKMEDYHKPDQQTVQALRNIAARLRINSIKATTAAGSGHPTSCCSVAEIMSVLFFHSMKYRPEDPRNPNNDRFILSKGHAAPVLYAVWAETGYLKENELLNLRKVDSILEGHPVPKQQFVDVATGSLGQGLGAACGMAYTGKYFDKASYRVFCLLGDGELSEGSVWEAMAFASYYQLDNLVVILDINRLGQSDPAPLQHHVEKYQRRCEAFGWHAIIVDGHSVEELCKVLSQPRHQPLAIIAKTIKGKGIPAAEDKMGWHGKPLPKDMADSVVKEIQSRITNCNKRLYPAPPNEDASPVSLRNIRMPSAPSYKPGDKIATRKAYGMALAKLGRYNEHVVVLDGDTKNSTFSELFKNEHPNRYVECYIAEQNMVSVAIGCAVRDRNVVFASTFATFFTRAYDQIRMAAISESNINLCGSHCGVSIGEDGPSQMGLEDLAMFRAIPTATVFYPSDGVSTEKAVELAANTKGLCFIRTSRPENNIIYNCNEDFHVGQAKVVYKTNDDHVTVIGAGVTLHEALAAAEQLKKERINIRVIDPFTIKPLDSKTIIDNARATRGRIITVEDHYYEGGLGEAVCSAVMNETSFTVHRLAVSQVPRSGKPHELLRIFGIDRDAIAQAVRKVLSSSANAKTGAPVFMCRN</sequence>
<evidence type="ECO:0000313" key="2">
    <source>
        <dbReference type="Proteomes" id="UP000831701"/>
    </source>
</evidence>
<proteinExistence type="predicted"/>
<dbReference type="Proteomes" id="UP000831701">
    <property type="component" value="Chromosome 19"/>
</dbReference>
<comment type="caution">
    <text evidence="1">The sequence shown here is derived from an EMBL/GenBank/DDBJ whole genome shotgun (WGS) entry which is preliminary data.</text>
</comment>